<feature type="domain" description="HTH luxR-type" evidence="4">
    <location>
        <begin position="894"/>
        <end position="959"/>
    </location>
</feature>
<protein>
    <submittedName>
        <fullName evidence="5">AAA family ATPase</fullName>
    </submittedName>
</protein>
<dbReference type="SUPFAM" id="SSF52540">
    <property type="entry name" value="P-loop containing nucleoside triphosphate hydrolases"/>
    <property type="match status" value="1"/>
</dbReference>
<dbReference type="Pfam" id="PF13191">
    <property type="entry name" value="AAA_16"/>
    <property type="match status" value="1"/>
</dbReference>
<dbReference type="InterPro" id="IPR036388">
    <property type="entry name" value="WH-like_DNA-bd_sf"/>
</dbReference>
<keyword evidence="2" id="KW-0067">ATP-binding</keyword>
<sequence length="961" mass="102384">MGRHAEIQRLETVWAAVEDDRRQVVFVGGEPGVGKTRLVAEVVAALSEHGAAVLSGACREEFNTPYRPFVAVLEQALVQARPETLRDISPHAAAPLLRLTAAALGPWPTATVAPGDGDSRPLLFDAVLRVLLAVAEQGPTVLVLEDLHWAPEPTLAMLSHLVESTAGEQLLVLATRRTTAPERTDTLSFALADLHRLDGVARIDLGGLTTEDVAQYLVGEAEVPPDVALAAAPVLRDHTGGNPFFLQEYWHDLASRGGLAAVRSGNAKAPGSVQDALARRLAAFDAAHTDVLELAAVSGDIVDPALLVQASELGADAVLEGIDLAVRAGLLTADLTFDAGAGGYRFVHALARGAVLDRMTAADLAATHARVARVLEARVGEDDPGLMAQLAHHFFEARTLGHGGKAAHYLVLAAEQAVRSIAHGEAAMLYEQVARLHADEAPPRVELLSAAARCHLQAGHFPTARHIYEDLGTDKNPRVRLLAAIGHEDASWRPSHNGQRSMAMLSEARRAAALDEGDPLSIRALASMGRAASFTGDRAQARRLGDKALHLARASGDDELTAHALGATLWQGLTPDLAPTLLARALEMNEIGSRLGDDDHLGQAAFHRGAFAYIVGDQPAWSNAQRDLTEIALSRGQPFFRYVAGCSRYTHRFAVGDYVGAQHIVAWLDDQFSQEFDGATEGSWGFQQFMLQRVTGGLEDVRPLISGDESFDDHWLPGLLALYTDLDLVDPAARLLAHLCRRLDDYRAGAQWAGVLAFITEAAAKLDDAAAAATVRPLLAAHAGSNLMAGANAAVFGSADRYLGQLDSVLGAPGADEHFERALAMDRQMGAVTHQVETLAAWSWHRARLGGPADGRSSPSASSLGEEARALARQIGHRREPPALDAGQAVPPELSPLPNGLTEREVDVLRLVADGLSNREIGERLFISTNTSANHVRSILLKTGAPNRTKAAVFATEHGLL</sequence>
<dbReference type="InterPro" id="IPR011990">
    <property type="entry name" value="TPR-like_helical_dom_sf"/>
</dbReference>
<evidence type="ECO:0000256" key="3">
    <source>
        <dbReference type="SAM" id="MobiDB-lite"/>
    </source>
</evidence>
<dbReference type="SMART" id="SM00382">
    <property type="entry name" value="AAA"/>
    <property type="match status" value="1"/>
</dbReference>
<dbReference type="InterPro" id="IPR027417">
    <property type="entry name" value="P-loop_NTPase"/>
</dbReference>
<dbReference type="PANTHER" id="PTHR16305:SF28">
    <property type="entry name" value="GUANYLATE CYCLASE DOMAIN-CONTAINING PROTEIN"/>
    <property type="match status" value="1"/>
</dbReference>
<evidence type="ECO:0000313" key="6">
    <source>
        <dbReference type="Proteomes" id="UP001597351"/>
    </source>
</evidence>
<dbReference type="InterPro" id="IPR003593">
    <property type="entry name" value="AAA+_ATPase"/>
</dbReference>
<dbReference type="SUPFAM" id="SSF46894">
    <property type="entry name" value="C-terminal effector domain of the bipartite response regulators"/>
    <property type="match status" value="1"/>
</dbReference>
<dbReference type="Gene3D" id="3.40.50.300">
    <property type="entry name" value="P-loop containing nucleotide triphosphate hydrolases"/>
    <property type="match status" value="1"/>
</dbReference>
<dbReference type="Pfam" id="PF00196">
    <property type="entry name" value="GerE"/>
    <property type="match status" value="1"/>
</dbReference>
<dbReference type="Proteomes" id="UP001597351">
    <property type="component" value="Unassembled WGS sequence"/>
</dbReference>
<dbReference type="InterPro" id="IPR041664">
    <property type="entry name" value="AAA_16"/>
</dbReference>
<evidence type="ECO:0000259" key="4">
    <source>
        <dbReference type="PROSITE" id="PS50043"/>
    </source>
</evidence>
<dbReference type="EMBL" id="JBHUGD010000003">
    <property type="protein sequence ID" value="MFD1947354.1"/>
    <property type="molecule type" value="Genomic_DNA"/>
</dbReference>
<dbReference type="CDD" id="cd06170">
    <property type="entry name" value="LuxR_C_like"/>
    <property type="match status" value="1"/>
</dbReference>
<proteinExistence type="predicted"/>
<comment type="caution">
    <text evidence="5">The sequence shown here is derived from an EMBL/GenBank/DDBJ whole genome shotgun (WGS) entry which is preliminary data.</text>
</comment>
<dbReference type="Gene3D" id="1.10.10.10">
    <property type="entry name" value="Winged helix-like DNA-binding domain superfamily/Winged helix DNA-binding domain"/>
    <property type="match status" value="1"/>
</dbReference>
<dbReference type="PROSITE" id="PS50043">
    <property type="entry name" value="HTH_LUXR_2"/>
    <property type="match status" value="1"/>
</dbReference>
<dbReference type="InterPro" id="IPR016032">
    <property type="entry name" value="Sig_transdc_resp-reg_C-effctor"/>
</dbReference>
<dbReference type="RefSeq" id="WP_343918371.1">
    <property type="nucleotide sequence ID" value="NZ_BAAAJT010000002.1"/>
</dbReference>
<gene>
    <name evidence="5" type="ORF">ACFSDE_11185</name>
</gene>
<dbReference type="InterPro" id="IPR000792">
    <property type="entry name" value="Tscrpt_reg_LuxR_C"/>
</dbReference>
<keyword evidence="1" id="KW-0547">Nucleotide-binding</keyword>
<evidence type="ECO:0000256" key="2">
    <source>
        <dbReference type="ARBA" id="ARBA00022840"/>
    </source>
</evidence>
<reference evidence="6" key="1">
    <citation type="journal article" date="2019" name="Int. J. Syst. Evol. Microbiol.">
        <title>The Global Catalogue of Microorganisms (GCM) 10K type strain sequencing project: providing services to taxonomists for standard genome sequencing and annotation.</title>
        <authorList>
            <consortium name="The Broad Institute Genomics Platform"/>
            <consortium name="The Broad Institute Genome Sequencing Center for Infectious Disease"/>
            <person name="Wu L."/>
            <person name="Ma J."/>
        </authorList>
    </citation>
    <scope>NUCLEOTIDE SEQUENCE [LARGE SCALE GENOMIC DNA]</scope>
    <source>
        <strain evidence="6">CGMCC 1.12477</strain>
    </source>
</reference>
<accession>A0ABW4TKZ6</accession>
<organism evidence="5 6">
    <name type="scientific">Nocardioides aestuarii</name>
    <dbReference type="NCBI Taxonomy" id="252231"/>
    <lineage>
        <taxon>Bacteria</taxon>
        <taxon>Bacillati</taxon>
        <taxon>Actinomycetota</taxon>
        <taxon>Actinomycetes</taxon>
        <taxon>Propionibacteriales</taxon>
        <taxon>Nocardioidaceae</taxon>
        <taxon>Nocardioides</taxon>
    </lineage>
</organism>
<dbReference type="Gene3D" id="1.25.40.10">
    <property type="entry name" value="Tetratricopeptide repeat domain"/>
    <property type="match status" value="1"/>
</dbReference>
<keyword evidence="6" id="KW-1185">Reference proteome</keyword>
<dbReference type="SMART" id="SM00421">
    <property type="entry name" value="HTH_LUXR"/>
    <property type="match status" value="1"/>
</dbReference>
<dbReference type="PANTHER" id="PTHR16305">
    <property type="entry name" value="TESTICULAR SOLUBLE ADENYLYL CYCLASE"/>
    <property type="match status" value="1"/>
</dbReference>
<evidence type="ECO:0000313" key="5">
    <source>
        <dbReference type="EMBL" id="MFD1947354.1"/>
    </source>
</evidence>
<name>A0ABW4TKZ6_9ACTN</name>
<dbReference type="PRINTS" id="PR00038">
    <property type="entry name" value="HTHLUXR"/>
</dbReference>
<evidence type="ECO:0000256" key="1">
    <source>
        <dbReference type="ARBA" id="ARBA00022741"/>
    </source>
</evidence>
<feature type="region of interest" description="Disordered" evidence="3">
    <location>
        <begin position="850"/>
        <end position="899"/>
    </location>
</feature>